<gene>
    <name evidence="2" type="ORF">JOC86_001139</name>
</gene>
<evidence type="ECO:0000256" key="1">
    <source>
        <dbReference type="SAM" id="Phobius"/>
    </source>
</evidence>
<sequence>MSINEYVKFMTQTVVQHFERSPQERKTIRQEKKDQKPPLLFRWFGIVPYALMLFFKRKKS</sequence>
<organism evidence="2 3">
    <name type="scientific">Rossellomorea pakistanensis</name>
    <dbReference type="NCBI Taxonomy" id="992288"/>
    <lineage>
        <taxon>Bacteria</taxon>
        <taxon>Bacillati</taxon>
        <taxon>Bacillota</taxon>
        <taxon>Bacilli</taxon>
        <taxon>Bacillales</taxon>
        <taxon>Bacillaceae</taxon>
        <taxon>Rossellomorea</taxon>
    </lineage>
</organism>
<dbReference type="InterPro" id="IPR025622">
    <property type="entry name" value="YqzE"/>
</dbReference>
<accession>A0ABS2N9R3</accession>
<proteinExistence type="predicted"/>
<keyword evidence="1" id="KW-0812">Transmembrane</keyword>
<keyword evidence="1" id="KW-0472">Membrane</keyword>
<name>A0ABS2N9R3_9BACI</name>
<protein>
    <recommendedName>
        <fullName evidence="4">YqzE family protein</fullName>
    </recommendedName>
</protein>
<feature type="transmembrane region" description="Helical" evidence="1">
    <location>
        <begin position="39"/>
        <end position="55"/>
    </location>
</feature>
<reference evidence="2 3" key="1">
    <citation type="submission" date="2021-01" db="EMBL/GenBank/DDBJ databases">
        <title>Genomic Encyclopedia of Type Strains, Phase IV (KMG-IV): sequencing the most valuable type-strain genomes for metagenomic binning, comparative biology and taxonomic classification.</title>
        <authorList>
            <person name="Goeker M."/>
        </authorList>
    </citation>
    <scope>NUCLEOTIDE SEQUENCE [LARGE SCALE GENOMIC DNA]</scope>
    <source>
        <strain evidence="2 3">DSM 24834</strain>
    </source>
</reference>
<comment type="caution">
    <text evidence="2">The sequence shown here is derived from an EMBL/GenBank/DDBJ whole genome shotgun (WGS) entry which is preliminary data.</text>
</comment>
<evidence type="ECO:0008006" key="4">
    <source>
        <dbReference type="Google" id="ProtNLM"/>
    </source>
</evidence>
<evidence type="ECO:0000313" key="2">
    <source>
        <dbReference type="EMBL" id="MBM7584602.1"/>
    </source>
</evidence>
<keyword evidence="3" id="KW-1185">Reference proteome</keyword>
<dbReference type="Pfam" id="PF14038">
    <property type="entry name" value="YqzE"/>
    <property type="match status" value="1"/>
</dbReference>
<dbReference type="RefSeq" id="WP_205168758.1">
    <property type="nucleotide sequence ID" value="NZ_JAFBDZ010000001.1"/>
</dbReference>
<dbReference type="Proteomes" id="UP001646157">
    <property type="component" value="Unassembled WGS sequence"/>
</dbReference>
<evidence type="ECO:0000313" key="3">
    <source>
        <dbReference type="Proteomes" id="UP001646157"/>
    </source>
</evidence>
<dbReference type="EMBL" id="JAFBDZ010000001">
    <property type="protein sequence ID" value="MBM7584602.1"/>
    <property type="molecule type" value="Genomic_DNA"/>
</dbReference>
<keyword evidence="1" id="KW-1133">Transmembrane helix</keyword>